<dbReference type="Proteomes" id="UP001652621">
    <property type="component" value="Unplaced"/>
</dbReference>
<evidence type="ECO:0000256" key="4">
    <source>
        <dbReference type="ARBA" id="ARBA00023136"/>
    </source>
</evidence>
<comment type="function">
    <text evidence="5">Probable disulfide isomerase, which participates in the folding of proteins containing disulfide bonds. May act as a dithiol oxidase. Acts as a regulator of endoplasmic reticulum-mitochondria contact sites via its ability to regulate redox signals.</text>
</comment>
<dbReference type="InterPro" id="IPR036249">
    <property type="entry name" value="Thioredoxin-like_sf"/>
</dbReference>
<dbReference type="STRING" id="7370.A0A1I8NHU7"/>
<sequence length="441" mass="50844">METKKMFPSLFINASFLALIALCTIPYLFVGVEAGTNSKVFELTDRFIDVRHEGQWLVMFYAPWCGYCKRTEPIFALVAQALHATNIRVGRLDCTKYPAAAKEFKIRSYPTIIFVKGNMEYTYSGDRSKDELVDYALRMSGPPVQLVTRTESVDMLKGSHTIFFMFVGPQEGVVWDTFYVAAENYQEHGFFYATSADVAAQHFEFEHLPAVIVYKEEQHHFYPHAHKAHEMDPELVNETIHQFVNVERFVAFPKITRFNINQLLKTKKYLVVAVVEEDKLSQIATHELEFRDMVETVIRKHRDRYHDKFQFGWIGDPSIAHSIIMDEMPTPHIIVINSTTQEHYLPDDDPMQMTPQALHIFLESIHNESATALGGDTYFVRLNRALFEGKKALIEMWRGNPVLTSVIFGLPLGFLSLILYSIFCGDCLVTEEEEEDHEKKE</sequence>
<feature type="transmembrane region" description="Helical" evidence="6">
    <location>
        <begin position="402"/>
        <end position="423"/>
    </location>
</feature>
<evidence type="ECO:0000256" key="5">
    <source>
        <dbReference type="ARBA" id="ARBA00045246"/>
    </source>
</evidence>
<name>A0A1I8NHU7_MUSDO</name>
<dbReference type="SUPFAM" id="SSF52833">
    <property type="entry name" value="Thioredoxin-like"/>
    <property type="match status" value="2"/>
</dbReference>
<dbReference type="VEuPathDB" id="VectorBase:MDOMA2_019408"/>
<dbReference type="PANTHER" id="PTHR46426">
    <property type="entry name" value="PROTEIN DISULFIDE-ISOMERASE TMX3"/>
    <property type="match status" value="1"/>
</dbReference>
<dbReference type="InterPro" id="IPR013766">
    <property type="entry name" value="Thioredoxin_domain"/>
</dbReference>
<evidence type="ECO:0000256" key="1">
    <source>
        <dbReference type="ARBA" id="ARBA00004389"/>
    </source>
</evidence>
<dbReference type="PROSITE" id="PS00194">
    <property type="entry name" value="THIOREDOXIN_1"/>
    <property type="match status" value="1"/>
</dbReference>
<reference evidence="10" key="2">
    <citation type="submission" date="2025-04" db="UniProtKB">
        <authorList>
            <consortium name="RefSeq"/>
        </authorList>
    </citation>
    <scope>IDENTIFICATION</scope>
    <source>
        <strain evidence="10">Aabys</strain>
    </source>
</reference>
<dbReference type="Pfam" id="PF13848">
    <property type="entry name" value="Thioredoxin_6"/>
    <property type="match status" value="1"/>
</dbReference>
<dbReference type="RefSeq" id="XP_011296306.1">
    <property type="nucleotide sequence ID" value="XM_011298004.2"/>
</dbReference>
<proteinExistence type="predicted"/>
<evidence type="ECO:0000313" key="9">
    <source>
        <dbReference type="Proteomes" id="UP001652621"/>
    </source>
</evidence>
<dbReference type="InterPro" id="IPR052250">
    <property type="entry name" value="PDI_TMX3"/>
</dbReference>
<feature type="transmembrane region" description="Helical" evidence="6">
    <location>
        <begin position="6"/>
        <end position="30"/>
    </location>
</feature>
<keyword evidence="2 6" id="KW-0812">Transmembrane</keyword>
<dbReference type="Gene3D" id="3.40.30.10">
    <property type="entry name" value="Glutaredoxin"/>
    <property type="match status" value="3"/>
</dbReference>
<dbReference type="PROSITE" id="PS51352">
    <property type="entry name" value="THIOREDOXIN_2"/>
    <property type="match status" value="1"/>
</dbReference>
<organism evidence="8">
    <name type="scientific">Musca domestica</name>
    <name type="common">House fly</name>
    <dbReference type="NCBI Taxonomy" id="7370"/>
    <lineage>
        <taxon>Eukaryota</taxon>
        <taxon>Metazoa</taxon>
        <taxon>Ecdysozoa</taxon>
        <taxon>Arthropoda</taxon>
        <taxon>Hexapoda</taxon>
        <taxon>Insecta</taxon>
        <taxon>Pterygota</taxon>
        <taxon>Neoptera</taxon>
        <taxon>Endopterygota</taxon>
        <taxon>Diptera</taxon>
        <taxon>Brachycera</taxon>
        <taxon>Muscomorpha</taxon>
        <taxon>Muscoidea</taxon>
        <taxon>Muscidae</taxon>
        <taxon>Musca</taxon>
    </lineage>
</organism>
<dbReference type="AlphaFoldDB" id="A0A1I8NHU7"/>
<dbReference type="FunFam" id="3.40.30.10:FF:000332">
    <property type="entry name" value="Blast:Protein disulfide-isomerase TMX3"/>
    <property type="match status" value="1"/>
</dbReference>
<dbReference type="VEuPathDB" id="VectorBase:MDOA015301"/>
<dbReference type="OrthoDB" id="74910at2759"/>
<evidence type="ECO:0000256" key="2">
    <source>
        <dbReference type="ARBA" id="ARBA00022692"/>
    </source>
</evidence>
<comment type="subcellular location">
    <subcellularLocation>
        <location evidence="1">Endoplasmic reticulum membrane</location>
        <topology evidence="1">Single-pass membrane protein</topology>
    </subcellularLocation>
</comment>
<evidence type="ECO:0000259" key="7">
    <source>
        <dbReference type="PROSITE" id="PS51352"/>
    </source>
</evidence>
<evidence type="ECO:0000256" key="6">
    <source>
        <dbReference type="SAM" id="Phobius"/>
    </source>
</evidence>
<evidence type="ECO:0000313" key="8">
    <source>
        <dbReference type="EnsemblMetazoa" id="MDOA015301-PB"/>
    </source>
</evidence>
<evidence type="ECO:0000313" key="10">
    <source>
        <dbReference type="RefSeq" id="XP_011296306.1"/>
    </source>
</evidence>
<keyword evidence="3 6" id="KW-1133">Transmembrane helix</keyword>
<protein>
    <submittedName>
        <fullName evidence="10">Protein disulfide-isomerase TMX3 isoform X1</fullName>
    </submittedName>
</protein>
<feature type="domain" description="Thioredoxin" evidence="7">
    <location>
        <begin position="32"/>
        <end position="141"/>
    </location>
</feature>
<dbReference type="EnsemblMetazoa" id="MDOA015301-RB">
    <property type="protein sequence ID" value="MDOA015301-PB"/>
    <property type="gene ID" value="MDOA015301"/>
</dbReference>
<gene>
    <name evidence="8" type="primary">101894077</name>
    <name evidence="10" type="synonym">LOC101894077</name>
</gene>
<dbReference type="InterPro" id="IPR017937">
    <property type="entry name" value="Thioredoxin_CS"/>
</dbReference>
<dbReference type="GO" id="GO:0005789">
    <property type="term" value="C:endoplasmic reticulum membrane"/>
    <property type="evidence" value="ECO:0007669"/>
    <property type="project" value="UniProtKB-SubCell"/>
</dbReference>
<dbReference type="PANTHER" id="PTHR46426:SF1">
    <property type="entry name" value="PROTEIN DISULFIDE-ISOMERASE TMX3"/>
    <property type="match status" value="1"/>
</dbReference>
<accession>A0A1I8NHU7</accession>
<dbReference type="GeneID" id="101894077"/>
<dbReference type="Pfam" id="PF00085">
    <property type="entry name" value="Thioredoxin"/>
    <property type="match status" value="1"/>
</dbReference>
<keyword evidence="9" id="KW-1185">Reference proteome</keyword>
<reference evidence="8" key="1">
    <citation type="submission" date="2020-05" db="UniProtKB">
        <authorList>
            <consortium name="EnsemblMetazoa"/>
        </authorList>
    </citation>
    <scope>IDENTIFICATION</scope>
    <source>
        <strain evidence="8">Aabys</strain>
    </source>
</reference>
<evidence type="ECO:0000256" key="3">
    <source>
        <dbReference type="ARBA" id="ARBA00022989"/>
    </source>
</evidence>
<keyword evidence="4 6" id="KW-0472">Membrane</keyword>